<comment type="caution">
    <text evidence="1">The sequence shown here is derived from an EMBL/GenBank/DDBJ whole genome shotgun (WGS) entry which is preliminary data.</text>
</comment>
<proteinExistence type="predicted"/>
<dbReference type="EMBL" id="JBHMBS010000002">
    <property type="protein sequence ID" value="MFB9674679.1"/>
    <property type="molecule type" value="Genomic_DNA"/>
</dbReference>
<keyword evidence="2" id="KW-1185">Reference proteome</keyword>
<organism evidence="1 2">
    <name type="scientific">Streptosporangium vulgare</name>
    <dbReference type="NCBI Taxonomy" id="46190"/>
    <lineage>
        <taxon>Bacteria</taxon>
        <taxon>Bacillati</taxon>
        <taxon>Actinomycetota</taxon>
        <taxon>Actinomycetes</taxon>
        <taxon>Streptosporangiales</taxon>
        <taxon>Streptosporangiaceae</taxon>
        <taxon>Streptosporangium</taxon>
    </lineage>
</organism>
<evidence type="ECO:0000313" key="2">
    <source>
        <dbReference type="Proteomes" id="UP001589610"/>
    </source>
</evidence>
<sequence length="109" mass="12056">MVGAYVLAGELAVAGGDHERAFRAYESELGEYVRHSWKMGRRMAGTLVPDSRFQLWTTLRGTWLLAHLPHGVIRALTRLRRTGVRPHDTIELKDYAATPAGPGRSLSSG</sequence>
<dbReference type="RefSeq" id="WP_344743077.1">
    <property type="nucleotide sequence ID" value="NZ_BAAAWW010000016.1"/>
</dbReference>
<name>A0ABV5T6H3_9ACTN</name>
<reference evidence="1 2" key="1">
    <citation type="submission" date="2024-09" db="EMBL/GenBank/DDBJ databases">
        <authorList>
            <person name="Sun Q."/>
            <person name="Mori K."/>
        </authorList>
    </citation>
    <scope>NUCLEOTIDE SEQUENCE [LARGE SCALE GENOMIC DNA]</scope>
    <source>
        <strain evidence="1 2">JCM 3028</strain>
    </source>
</reference>
<gene>
    <name evidence="1" type="ORF">ACFFRH_04190</name>
</gene>
<accession>A0ABV5T6H3</accession>
<dbReference type="Proteomes" id="UP001589610">
    <property type="component" value="Unassembled WGS sequence"/>
</dbReference>
<evidence type="ECO:0008006" key="3">
    <source>
        <dbReference type="Google" id="ProtNLM"/>
    </source>
</evidence>
<protein>
    <recommendedName>
        <fullName evidence="3">FAD-binding domain-containing protein</fullName>
    </recommendedName>
</protein>
<evidence type="ECO:0000313" key="1">
    <source>
        <dbReference type="EMBL" id="MFB9674679.1"/>
    </source>
</evidence>